<sequence length="330" mass="38933">MWSRRSVKSGKSYNTTFSSPPISMTTTDAIKDPNHSRIRLPCEYARLGLCNETFGPDETDFWQWHILTLHLQDNPPPHCICWFCDREFSSSKDHDGNVEENFRLRLEHIRDHIVHQERFQAEHMRPDYFLLEHMYRNGLLERVPYQLECNYTERPATSGIVGYNYTPPERRRAKELELPLEHNQSTSPADNATRFRQLRPSHPAEYKKPFWKQPVVYRKNYLLEPWNSKPLCRRAPVTDLGPPPWKEENHISEELWLLQLYGDVKKAATSSSLGWPAENIEAVGQADLRAITRHVYYSTGQVLGYLQQVHGQSWSADVHFYWEWLQARQR</sequence>
<evidence type="ECO:0000313" key="2">
    <source>
        <dbReference type="Proteomes" id="UP001444661"/>
    </source>
</evidence>
<name>A0ABR1TC79_9PEZI</name>
<evidence type="ECO:0000313" key="1">
    <source>
        <dbReference type="EMBL" id="KAK8044204.1"/>
    </source>
</evidence>
<gene>
    <name evidence="1" type="ORF">PG993_004228</name>
</gene>
<reference evidence="1 2" key="1">
    <citation type="submission" date="2023-01" db="EMBL/GenBank/DDBJ databases">
        <title>Analysis of 21 Apiospora genomes using comparative genomics revels a genus with tremendous synthesis potential of carbohydrate active enzymes and secondary metabolites.</title>
        <authorList>
            <person name="Sorensen T."/>
        </authorList>
    </citation>
    <scope>NUCLEOTIDE SEQUENCE [LARGE SCALE GENOMIC DNA]</scope>
    <source>
        <strain evidence="1 2">CBS 33761</strain>
    </source>
</reference>
<comment type="caution">
    <text evidence="1">The sequence shown here is derived from an EMBL/GenBank/DDBJ whole genome shotgun (WGS) entry which is preliminary data.</text>
</comment>
<dbReference type="Proteomes" id="UP001444661">
    <property type="component" value="Unassembled WGS sequence"/>
</dbReference>
<proteinExistence type="predicted"/>
<accession>A0ABR1TC79</accession>
<organism evidence="1 2">
    <name type="scientific">Apiospora rasikravindrae</name>
    <dbReference type="NCBI Taxonomy" id="990691"/>
    <lineage>
        <taxon>Eukaryota</taxon>
        <taxon>Fungi</taxon>
        <taxon>Dikarya</taxon>
        <taxon>Ascomycota</taxon>
        <taxon>Pezizomycotina</taxon>
        <taxon>Sordariomycetes</taxon>
        <taxon>Xylariomycetidae</taxon>
        <taxon>Amphisphaeriales</taxon>
        <taxon>Apiosporaceae</taxon>
        <taxon>Apiospora</taxon>
    </lineage>
</organism>
<dbReference type="EMBL" id="JAQQWK010000003">
    <property type="protein sequence ID" value="KAK8044204.1"/>
    <property type="molecule type" value="Genomic_DNA"/>
</dbReference>
<protein>
    <submittedName>
        <fullName evidence="1">Uncharacterized protein</fullName>
    </submittedName>
</protein>
<keyword evidence="2" id="KW-1185">Reference proteome</keyword>